<proteinExistence type="predicted"/>
<evidence type="ECO:0000313" key="2">
    <source>
        <dbReference type="Proteomes" id="UP000305948"/>
    </source>
</evidence>
<reference evidence="1 2" key="1">
    <citation type="journal article" date="2019" name="Nat. Ecol. Evol.">
        <title>Megaphylogeny resolves global patterns of mushroom evolution.</title>
        <authorList>
            <person name="Varga T."/>
            <person name="Krizsan K."/>
            <person name="Foldi C."/>
            <person name="Dima B."/>
            <person name="Sanchez-Garcia M."/>
            <person name="Sanchez-Ramirez S."/>
            <person name="Szollosi G.J."/>
            <person name="Szarkandi J.G."/>
            <person name="Papp V."/>
            <person name="Albert L."/>
            <person name="Andreopoulos W."/>
            <person name="Angelini C."/>
            <person name="Antonin V."/>
            <person name="Barry K.W."/>
            <person name="Bougher N.L."/>
            <person name="Buchanan P."/>
            <person name="Buyck B."/>
            <person name="Bense V."/>
            <person name="Catcheside P."/>
            <person name="Chovatia M."/>
            <person name="Cooper J."/>
            <person name="Damon W."/>
            <person name="Desjardin D."/>
            <person name="Finy P."/>
            <person name="Geml J."/>
            <person name="Haridas S."/>
            <person name="Hughes K."/>
            <person name="Justo A."/>
            <person name="Karasinski D."/>
            <person name="Kautmanova I."/>
            <person name="Kiss B."/>
            <person name="Kocsube S."/>
            <person name="Kotiranta H."/>
            <person name="LaButti K.M."/>
            <person name="Lechner B.E."/>
            <person name="Liimatainen K."/>
            <person name="Lipzen A."/>
            <person name="Lukacs Z."/>
            <person name="Mihaltcheva S."/>
            <person name="Morgado L.N."/>
            <person name="Niskanen T."/>
            <person name="Noordeloos M.E."/>
            <person name="Ohm R.A."/>
            <person name="Ortiz-Santana B."/>
            <person name="Ovrebo C."/>
            <person name="Racz N."/>
            <person name="Riley R."/>
            <person name="Savchenko A."/>
            <person name="Shiryaev A."/>
            <person name="Soop K."/>
            <person name="Spirin V."/>
            <person name="Szebenyi C."/>
            <person name="Tomsovsky M."/>
            <person name="Tulloss R.E."/>
            <person name="Uehling J."/>
            <person name="Grigoriev I.V."/>
            <person name="Vagvolgyi C."/>
            <person name="Papp T."/>
            <person name="Martin F.M."/>
            <person name="Miettinen O."/>
            <person name="Hibbett D.S."/>
            <person name="Nagy L.G."/>
        </authorList>
    </citation>
    <scope>NUCLEOTIDE SEQUENCE [LARGE SCALE GENOMIC DNA]</scope>
    <source>
        <strain evidence="1 2">OMC1185</strain>
    </source>
</reference>
<protein>
    <submittedName>
        <fullName evidence="1">Uncharacterized protein</fullName>
    </submittedName>
</protein>
<sequence>MYIRMYMPDECGICHLHRLQIWVVVACIRTDRVFRPTTSSNAPSLLHRIAFPINLLCPIFRLRHPRRLRRLPTSVLDSAIDARTIRTSLASCRGECIHNSACSSGGGAVSAVVENRKHSAQQNVSPLIDRPGFAVGPSIGKTCEVTSSSLAFSVNDVPRKSDNIMSLSSK</sequence>
<dbReference type="AlphaFoldDB" id="A0A5C3N2D1"/>
<organism evidence="1 2">
    <name type="scientific">Heliocybe sulcata</name>
    <dbReference type="NCBI Taxonomy" id="5364"/>
    <lineage>
        <taxon>Eukaryota</taxon>
        <taxon>Fungi</taxon>
        <taxon>Dikarya</taxon>
        <taxon>Basidiomycota</taxon>
        <taxon>Agaricomycotina</taxon>
        <taxon>Agaricomycetes</taxon>
        <taxon>Gloeophyllales</taxon>
        <taxon>Gloeophyllaceae</taxon>
        <taxon>Heliocybe</taxon>
    </lineage>
</organism>
<dbReference type="Proteomes" id="UP000305948">
    <property type="component" value="Unassembled WGS sequence"/>
</dbReference>
<evidence type="ECO:0000313" key="1">
    <source>
        <dbReference type="EMBL" id="TFK51215.1"/>
    </source>
</evidence>
<dbReference type="EMBL" id="ML213511">
    <property type="protein sequence ID" value="TFK51215.1"/>
    <property type="molecule type" value="Genomic_DNA"/>
</dbReference>
<gene>
    <name evidence="1" type="ORF">OE88DRAFT_1514406</name>
</gene>
<name>A0A5C3N2D1_9AGAM</name>
<accession>A0A5C3N2D1</accession>
<keyword evidence="2" id="KW-1185">Reference proteome</keyword>